<dbReference type="Gene3D" id="3.40.1160.10">
    <property type="entry name" value="Acetylglutamate kinase-like"/>
    <property type="match status" value="1"/>
</dbReference>
<dbReference type="Pfam" id="PF00696">
    <property type="entry name" value="AA_kinase"/>
    <property type="match status" value="1"/>
</dbReference>
<accession>T1A7G8</accession>
<dbReference type="AlphaFoldDB" id="T1A7G8"/>
<evidence type="ECO:0000313" key="2">
    <source>
        <dbReference type="EMBL" id="EQD36844.1"/>
    </source>
</evidence>
<dbReference type="EMBL" id="AUZZ01008663">
    <property type="protein sequence ID" value="EQD36844.1"/>
    <property type="molecule type" value="Genomic_DNA"/>
</dbReference>
<reference evidence="2" key="1">
    <citation type="submission" date="2013-08" db="EMBL/GenBank/DDBJ databases">
        <authorList>
            <person name="Mendez C."/>
            <person name="Richter M."/>
            <person name="Ferrer M."/>
            <person name="Sanchez J."/>
        </authorList>
    </citation>
    <scope>NUCLEOTIDE SEQUENCE</scope>
</reference>
<name>T1A7G8_9ZZZZ</name>
<dbReference type="SUPFAM" id="SSF53633">
    <property type="entry name" value="Carbamate kinase-like"/>
    <property type="match status" value="1"/>
</dbReference>
<sequence>KIIICTDVDGVFESNPKVHKKASIIPYVDRSNIDEVLKCAGPSLKIDVTGGMRTKVALLYDAIKSSNSVGYILNGSKAGTIYNFLIGKGANFTEMRW</sequence>
<dbReference type="InterPro" id="IPR001048">
    <property type="entry name" value="Asp/Glu/Uridylate_kinase"/>
</dbReference>
<protein>
    <submittedName>
        <fullName evidence="2">Gamma-glutamyl kinase</fullName>
    </submittedName>
</protein>
<keyword evidence="2" id="KW-0808">Transferase</keyword>
<dbReference type="InterPro" id="IPR036393">
    <property type="entry name" value="AceGlu_kinase-like_sf"/>
</dbReference>
<proteinExistence type="predicted"/>
<organism evidence="2">
    <name type="scientific">mine drainage metagenome</name>
    <dbReference type="NCBI Taxonomy" id="410659"/>
    <lineage>
        <taxon>unclassified sequences</taxon>
        <taxon>metagenomes</taxon>
        <taxon>ecological metagenomes</taxon>
    </lineage>
</organism>
<evidence type="ECO:0000259" key="1">
    <source>
        <dbReference type="Pfam" id="PF00696"/>
    </source>
</evidence>
<feature type="domain" description="Aspartate/glutamate/uridylate kinase" evidence="1">
    <location>
        <begin position="1"/>
        <end position="74"/>
    </location>
</feature>
<dbReference type="GO" id="GO:0016301">
    <property type="term" value="F:kinase activity"/>
    <property type="evidence" value="ECO:0007669"/>
    <property type="project" value="UniProtKB-KW"/>
</dbReference>
<reference evidence="2" key="2">
    <citation type="journal article" date="2014" name="ISME J.">
        <title>Microbial stratification in low pH oxic and suboxic macroscopic growths along an acid mine drainage.</title>
        <authorList>
            <person name="Mendez-Garcia C."/>
            <person name="Mesa V."/>
            <person name="Sprenger R.R."/>
            <person name="Richter M."/>
            <person name="Diez M.S."/>
            <person name="Solano J."/>
            <person name="Bargiela R."/>
            <person name="Golyshina O.V."/>
            <person name="Manteca A."/>
            <person name="Ramos J.L."/>
            <person name="Gallego J.R."/>
            <person name="Llorente I."/>
            <person name="Martins Dos Santos V.A."/>
            <person name="Jensen O.N."/>
            <person name="Pelaez A.I."/>
            <person name="Sanchez J."/>
            <person name="Ferrer M."/>
        </authorList>
    </citation>
    <scope>NUCLEOTIDE SEQUENCE</scope>
</reference>
<gene>
    <name evidence="2" type="ORF">B2A_12004</name>
</gene>
<comment type="caution">
    <text evidence="2">The sequence shown here is derived from an EMBL/GenBank/DDBJ whole genome shotgun (WGS) entry which is preliminary data.</text>
</comment>
<feature type="non-terminal residue" evidence="2">
    <location>
        <position position="1"/>
    </location>
</feature>
<keyword evidence="2" id="KW-0418">Kinase</keyword>